<accession>A0A375YDY4</accession>
<dbReference type="FunFam" id="1.20.140.10:FF:000018">
    <property type="entry name" value="Acyl-CoA dehydrogenase family member 10"/>
    <property type="match status" value="1"/>
</dbReference>
<evidence type="ECO:0000256" key="5">
    <source>
        <dbReference type="ARBA" id="ARBA00023002"/>
    </source>
</evidence>
<dbReference type="SUPFAM" id="SSF56645">
    <property type="entry name" value="Acyl-CoA dehydrogenase NM domain-like"/>
    <property type="match status" value="1"/>
</dbReference>
<evidence type="ECO:0000256" key="4">
    <source>
        <dbReference type="ARBA" id="ARBA00022827"/>
    </source>
</evidence>
<sequence>MSAKAAEYHKRLTDFMVEFVFPAEESYHRYREEAGPKDHTVPPVVEELKKQAKERGLWNLFLPSISGLSNLEYAPLAELTGWSPEIAPEATNCAAPDTGNMETLHLFANEQQSEQWLKPLLAGEIRSAFAMTEPAVASSDARNIETTIERDGDDYVINGRKWWITGAADPRCKIMIVMGRTNPDGPSHRQQSMILVPTDTPGVSIERSLPVFGWQDQHGHCEIVFDNVRVPASNLLDEEGSGFAIAQARLGPGRIHHCMRAIGAAERALALMVDRVQNRIAFGKPLAEQGVVRESIAKSRNEIEQTRMLCHKAAWTIDQHGNKSKDAQLLVAQIKAVAPQMACDVIDRAIQVHGGAGVCDDLPLARMYGWHRAMRLFDGPDEVHMRTIARAELGKEKSALVAAACGQSSTAAGGQSGTAVTR</sequence>
<dbReference type="InterPro" id="IPR036250">
    <property type="entry name" value="AcylCo_DH-like_C"/>
</dbReference>
<dbReference type="EMBL" id="UEGS01000001">
    <property type="protein sequence ID" value="SRX79321.1"/>
    <property type="molecule type" value="Genomic_DNA"/>
</dbReference>
<organism evidence="10 11">
    <name type="scientific">Mycolicibacterium parafortuitum</name>
    <name type="common">Mycobacterium parafortuitum</name>
    <dbReference type="NCBI Taxonomy" id="39692"/>
    <lineage>
        <taxon>Bacteria</taxon>
        <taxon>Bacillati</taxon>
        <taxon>Actinomycetota</taxon>
        <taxon>Actinomycetes</taxon>
        <taxon>Mycobacteriales</taxon>
        <taxon>Mycobacteriaceae</taxon>
        <taxon>Mycolicibacterium</taxon>
    </lineage>
</organism>
<dbReference type="Gene3D" id="1.20.140.10">
    <property type="entry name" value="Butyryl-CoA Dehydrogenase, subunit A, domain 3"/>
    <property type="match status" value="1"/>
</dbReference>
<dbReference type="Pfam" id="PF02770">
    <property type="entry name" value="Acyl-CoA_dh_M"/>
    <property type="match status" value="1"/>
</dbReference>
<comment type="catalytic activity">
    <reaction evidence="6">
        <text>a 2,3-saturated acyl-CoA + A = a 2,3-dehydroacyl-CoA + AH2</text>
        <dbReference type="Rhea" id="RHEA:48608"/>
        <dbReference type="ChEBI" id="CHEBI:13193"/>
        <dbReference type="ChEBI" id="CHEBI:17499"/>
        <dbReference type="ChEBI" id="CHEBI:60015"/>
        <dbReference type="ChEBI" id="CHEBI:65111"/>
    </reaction>
</comment>
<dbReference type="InterPro" id="IPR009075">
    <property type="entry name" value="AcylCo_DH/oxidase_C"/>
</dbReference>
<feature type="domain" description="Acyl-CoA dehydrogenase/oxidase C-terminal" evidence="8">
    <location>
        <begin position="240"/>
        <end position="391"/>
    </location>
</feature>
<feature type="domain" description="Acyl-CoA oxidase/dehydrogenase middle" evidence="9">
    <location>
        <begin position="128"/>
        <end position="228"/>
    </location>
</feature>
<keyword evidence="4 7" id="KW-0274">FAD</keyword>
<keyword evidence="11" id="KW-1185">Reference proteome</keyword>
<dbReference type="GO" id="GO:0003995">
    <property type="term" value="F:acyl-CoA dehydrogenase activity"/>
    <property type="evidence" value="ECO:0007669"/>
    <property type="project" value="TreeGrafter"/>
</dbReference>
<evidence type="ECO:0000256" key="6">
    <source>
        <dbReference type="ARBA" id="ARBA00052546"/>
    </source>
</evidence>
<dbReference type="GO" id="GO:0005737">
    <property type="term" value="C:cytoplasm"/>
    <property type="evidence" value="ECO:0007669"/>
    <property type="project" value="TreeGrafter"/>
</dbReference>
<dbReference type="FunFam" id="2.40.110.10:FF:000002">
    <property type="entry name" value="Acyl-CoA dehydrogenase fadE12"/>
    <property type="match status" value="1"/>
</dbReference>
<dbReference type="Pfam" id="PF00441">
    <property type="entry name" value="Acyl-CoA_dh_1"/>
    <property type="match status" value="1"/>
</dbReference>
<dbReference type="GO" id="GO:0050660">
    <property type="term" value="F:flavin adenine dinucleotide binding"/>
    <property type="evidence" value="ECO:0007669"/>
    <property type="project" value="InterPro"/>
</dbReference>
<dbReference type="GO" id="GO:0033539">
    <property type="term" value="P:fatty acid beta-oxidation using acyl-CoA dehydrogenase"/>
    <property type="evidence" value="ECO:0007669"/>
    <property type="project" value="TreeGrafter"/>
</dbReference>
<evidence type="ECO:0000313" key="11">
    <source>
        <dbReference type="Proteomes" id="UP000252008"/>
    </source>
</evidence>
<dbReference type="PANTHER" id="PTHR48083">
    <property type="entry name" value="MEDIUM-CHAIN SPECIFIC ACYL-COA DEHYDROGENASE, MITOCHONDRIAL-RELATED"/>
    <property type="match status" value="1"/>
</dbReference>
<gene>
    <name evidence="10" type="ORF">MPP7335_01058</name>
</gene>
<dbReference type="InterPro" id="IPR046373">
    <property type="entry name" value="Acyl-CoA_Oxase/DH_mid-dom_sf"/>
</dbReference>
<name>A0A375YDY4_MYCPF</name>
<protein>
    <submittedName>
        <fullName evidence="10">Putative acyl-CoA dehydrogenase FadE2 [Mycobacterium tuberculosis H37Rv]</fullName>
    </submittedName>
</protein>
<dbReference type="InterPro" id="IPR009100">
    <property type="entry name" value="AcylCoA_DH/oxidase_NM_dom_sf"/>
</dbReference>
<keyword evidence="3 7" id="KW-0285">Flavoprotein</keyword>
<evidence type="ECO:0000256" key="2">
    <source>
        <dbReference type="ARBA" id="ARBA00009347"/>
    </source>
</evidence>
<evidence type="ECO:0000259" key="9">
    <source>
        <dbReference type="Pfam" id="PF02770"/>
    </source>
</evidence>
<evidence type="ECO:0000256" key="3">
    <source>
        <dbReference type="ARBA" id="ARBA00022630"/>
    </source>
</evidence>
<dbReference type="Gene3D" id="2.40.110.10">
    <property type="entry name" value="Butyryl-CoA Dehydrogenase, subunit A, domain 2"/>
    <property type="match status" value="1"/>
</dbReference>
<evidence type="ECO:0000259" key="8">
    <source>
        <dbReference type="Pfam" id="PF00441"/>
    </source>
</evidence>
<dbReference type="AlphaFoldDB" id="A0A375YDY4"/>
<evidence type="ECO:0000256" key="1">
    <source>
        <dbReference type="ARBA" id="ARBA00001974"/>
    </source>
</evidence>
<reference evidence="10 11" key="1">
    <citation type="submission" date="2018-05" db="EMBL/GenBank/DDBJ databases">
        <authorList>
            <consortium name="IHU Genomes"/>
        </authorList>
    </citation>
    <scope>NUCLEOTIDE SEQUENCE [LARGE SCALE GENOMIC DNA]</scope>
    <source>
        <strain evidence="10 11">P7335</strain>
    </source>
</reference>
<comment type="cofactor">
    <cofactor evidence="1 7">
        <name>FAD</name>
        <dbReference type="ChEBI" id="CHEBI:57692"/>
    </cofactor>
</comment>
<evidence type="ECO:0000256" key="7">
    <source>
        <dbReference type="RuleBase" id="RU362125"/>
    </source>
</evidence>
<dbReference type="Proteomes" id="UP000252008">
    <property type="component" value="Unassembled WGS sequence"/>
</dbReference>
<proteinExistence type="inferred from homology"/>
<dbReference type="SUPFAM" id="SSF47203">
    <property type="entry name" value="Acyl-CoA dehydrogenase C-terminal domain-like"/>
    <property type="match status" value="1"/>
</dbReference>
<dbReference type="InterPro" id="IPR050741">
    <property type="entry name" value="Acyl-CoA_dehydrogenase"/>
</dbReference>
<dbReference type="STRING" id="39692.BST38_16370"/>
<dbReference type="Gene3D" id="1.10.540.10">
    <property type="entry name" value="Acyl-CoA dehydrogenase/oxidase, N-terminal domain"/>
    <property type="match status" value="1"/>
</dbReference>
<dbReference type="InterPro" id="IPR006091">
    <property type="entry name" value="Acyl-CoA_Oxase/DH_mid-dom"/>
</dbReference>
<keyword evidence="5 7" id="KW-0560">Oxidoreductase</keyword>
<dbReference type="PANTHER" id="PTHR48083:SF13">
    <property type="entry name" value="ACYL-COA DEHYDROGENASE FAMILY MEMBER 11"/>
    <property type="match status" value="1"/>
</dbReference>
<comment type="similarity">
    <text evidence="2 7">Belongs to the acyl-CoA dehydrogenase family.</text>
</comment>
<evidence type="ECO:0000313" key="10">
    <source>
        <dbReference type="EMBL" id="SRX79321.1"/>
    </source>
</evidence>
<dbReference type="InterPro" id="IPR037069">
    <property type="entry name" value="AcylCoA_DH/ox_N_sf"/>
</dbReference>